<accession>A0A2W4W2X5</accession>
<proteinExistence type="predicted"/>
<dbReference type="Proteomes" id="UP000249467">
    <property type="component" value="Unassembled WGS sequence"/>
</dbReference>
<protein>
    <submittedName>
        <fullName evidence="1">Uncharacterized protein</fullName>
    </submittedName>
</protein>
<name>A0A2W4W2X5_9CYAN</name>
<reference evidence="1 2" key="2">
    <citation type="submission" date="2018-06" db="EMBL/GenBank/DDBJ databases">
        <title>Metagenomic assembly of (sub)arctic Cyanobacteria and their associated microbiome from non-axenic cultures.</title>
        <authorList>
            <person name="Baurain D."/>
        </authorList>
    </citation>
    <scope>NUCLEOTIDE SEQUENCE [LARGE SCALE GENOMIC DNA]</scope>
    <source>
        <strain evidence="1">ULC066bin1</strain>
    </source>
</reference>
<dbReference type="AlphaFoldDB" id="A0A2W4W2X5"/>
<evidence type="ECO:0000313" key="1">
    <source>
        <dbReference type="EMBL" id="PZO38670.1"/>
    </source>
</evidence>
<organism evidence="1 2">
    <name type="scientific">Pseudanabaena frigida</name>
    <dbReference type="NCBI Taxonomy" id="945775"/>
    <lineage>
        <taxon>Bacteria</taxon>
        <taxon>Bacillati</taxon>
        <taxon>Cyanobacteriota</taxon>
        <taxon>Cyanophyceae</taxon>
        <taxon>Pseudanabaenales</taxon>
        <taxon>Pseudanabaenaceae</taxon>
        <taxon>Pseudanabaena</taxon>
    </lineage>
</organism>
<reference evidence="1 2" key="1">
    <citation type="submission" date="2018-04" db="EMBL/GenBank/DDBJ databases">
        <authorList>
            <person name="Go L.Y."/>
            <person name="Mitchell J.A."/>
        </authorList>
    </citation>
    <scope>NUCLEOTIDE SEQUENCE [LARGE SCALE GENOMIC DNA]</scope>
    <source>
        <strain evidence="1">ULC066bin1</strain>
    </source>
</reference>
<dbReference type="EMBL" id="QBML01000022">
    <property type="protein sequence ID" value="PZO38670.1"/>
    <property type="molecule type" value="Genomic_DNA"/>
</dbReference>
<gene>
    <name evidence="1" type="ORF">DCF19_15830</name>
</gene>
<comment type="caution">
    <text evidence="1">The sequence shown here is derived from an EMBL/GenBank/DDBJ whole genome shotgun (WGS) entry which is preliminary data.</text>
</comment>
<evidence type="ECO:0000313" key="2">
    <source>
        <dbReference type="Proteomes" id="UP000249467"/>
    </source>
</evidence>
<sequence>MELTKNSYDRKLEMAIEQISEHYGFKLHTSETQKIVSLLREVQDPSCLEATTQIEVHNHHVNFLSYINSLLSAIAEWESKQVASNLKLCQNFLGRVITVPQNEGKLILCDELVKIFCYNQLEYCDRVVETIAKVEKSFLKVEANIKGMQLCLSCNKITKGFKGENGCFCGFCGQTLAQE</sequence>